<dbReference type="PANTHER" id="PTHR16453:SF9">
    <property type="entry name" value="GATOR COMPLEX PROTEIN MIOS"/>
    <property type="match status" value="1"/>
</dbReference>
<gene>
    <name evidence="2" type="ORF">AMK59_3504</name>
</gene>
<protein>
    <submittedName>
        <fullName evidence="2">WD40 domain-containing protein</fullName>
    </submittedName>
</protein>
<comment type="caution">
    <text evidence="2">The sequence shown here is derived from an EMBL/GenBank/DDBJ whole genome shotgun (WGS) entry which is preliminary data.</text>
</comment>
<evidence type="ECO:0000259" key="1">
    <source>
        <dbReference type="Pfam" id="PF21719"/>
    </source>
</evidence>
<dbReference type="Proteomes" id="UP000051574">
    <property type="component" value="Unassembled WGS sequence"/>
</dbReference>
<dbReference type="InterPro" id="IPR001680">
    <property type="entry name" value="WD40_rpt"/>
</dbReference>
<dbReference type="GO" id="GO:0034198">
    <property type="term" value="P:cellular response to amino acid starvation"/>
    <property type="evidence" value="ECO:0007669"/>
    <property type="project" value="TreeGrafter"/>
</dbReference>
<accession>A0A0T6B5S4</accession>
<dbReference type="AlphaFoldDB" id="A0A0T6B5S4"/>
<dbReference type="SUPFAM" id="SSF50978">
    <property type="entry name" value="WD40 repeat-like"/>
    <property type="match status" value="1"/>
</dbReference>
<evidence type="ECO:0000313" key="3">
    <source>
        <dbReference type="Proteomes" id="UP000051574"/>
    </source>
</evidence>
<feature type="domain" description="MIOS-like alpha-solenoid" evidence="1">
    <location>
        <begin position="372"/>
        <end position="430"/>
    </location>
</feature>
<proteinExistence type="predicted"/>
<dbReference type="PANTHER" id="PTHR16453">
    <property type="entry name" value="WD40 DOMAIN-CONTAINING PROTEIN MIO FAMILY MEMBER"/>
    <property type="match status" value="1"/>
</dbReference>
<dbReference type="Pfam" id="PF21719">
    <property type="entry name" value="MIOS_a-sol"/>
    <property type="match status" value="1"/>
</dbReference>
<keyword evidence="3" id="KW-1185">Reference proteome</keyword>
<dbReference type="Gene3D" id="2.130.10.10">
    <property type="entry name" value="YVTN repeat-like/Quinoprotein amine dehydrogenase"/>
    <property type="match status" value="1"/>
</dbReference>
<dbReference type="InterPro" id="IPR037593">
    <property type="entry name" value="MIOS/Sea4"/>
</dbReference>
<dbReference type="InterPro" id="IPR015943">
    <property type="entry name" value="WD40/YVTN_repeat-like_dom_sf"/>
</dbReference>
<dbReference type="GO" id="GO:1904263">
    <property type="term" value="P:positive regulation of TORC1 signaling"/>
    <property type="evidence" value="ECO:0007669"/>
    <property type="project" value="TreeGrafter"/>
</dbReference>
<dbReference type="Pfam" id="PF21720">
    <property type="entry name" value="MIOS_WD40"/>
    <property type="match status" value="1"/>
</dbReference>
<dbReference type="InterPro" id="IPR036322">
    <property type="entry name" value="WD40_repeat_dom_sf"/>
</dbReference>
<organism evidence="2 3">
    <name type="scientific">Oryctes borbonicus</name>
    <dbReference type="NCBI Taxonomy" id="1629725"/>
    <lineage>
        <taxon>Eukaryota</taxon>
        <taxon>Metazoa</taxon>
        <taxon>Ecdysozoa</taxon>
        <taxon>Arthropoda</taxon>
        <taxon>Hexapoda</taxon>
        <taxon>Insecta</taxon>
        <taxon>Pterygota</taxon>
        <taxon>Neoptera</taxon>
        <taxon>Endopterygota</taxon>
        <taxon>Coleoptera</taxon>
        <taxon>Polyphaga</taxon>
        <taxon>Scarabaeiformia</taxon>
        <taxon>Scarabaeidae</taxon>
        <taxon>Dynastinae</taxon>
        <taxon>Oryctes</taxon>
    </lineage>
</organism>
<name>A0A0T6B5S4_9SCAR</name>
<dbReference type="InterPro" id="IPR049092">
    <property type="entry name" value="MIOS_a-sol"/>
</dbReference>
<feature type="non-terminal residue" evidence="2">
    <location>
        <position position="430"/>
    </location>
</feature>
<sequence length="430" mass="48677">MAGKLEIQWSPNRNKFITWGSEVCLYEIEHLKEQSVPLIKLSPSTGAHLLATNSNYHYVKCIDIYPKSDKDLLLAIGQANGKVVLSTFGATIYDSQFLPGKELIPRHQRPCNAVSWNTVECNKIIAGFEKNRSDYSVLLWDINKTPSHGENGPIRPIVEYGLSDTTHSLAWINGKVLATGNNNKQIRILDFRDSAKQVNHTITKAVHGISVNPHNERFLASYVDHQVCVWDTRNFEKPMLILPHSKHISKITWCTTKQNLLGTLQRDLPSLNLYDIQQTIVGNEEVEPSAIERIVTPGLHNITSFSWHPTDENRFLAISLAGHIVDYTVFDRITLNWTTNANLVWSCGRKTLKYITESSPLYDSLQDISQKIKLRACKGYGLKDELCKNGEMVDDVMLRNVWNRLHLSNKLVEDGTLRGSNSRHPGVRSV</sequence>
<dbReference type="GO" id="GO:0005737">
    <property type="term" value="C:cytoplasm"/>
    <property type="evidence" value="ECO:0007669"/>
    <property type="project" value="TreeGrafter"/>
</dbReference>
<dbReference type="EMBL" id="LJIG01009610">
    <property type="protein sequence ID" value="KRT82735.1"/>
    <property type="molecule type" value="Genomic_DNA"/>
</dbReference>
<dbReference type="SMART" id="SM00320">
    <property type="entry name" value="WD40"/>
    <property type="match status" value="4"/>
</dbReference>
<dbReference type="OrthoDB" id="341486at2759"/>
<evidence type="ECO:0000313" key="2">
    <source>
        <dbReference type="EMBL" id="KRT82735.1"/>
    </source>
</evidence>
<reference evidence="2 3" key="1">
    <citation type="submission" date="2015-09" db="EMBL/GenBank/DDBJ databases">
        <title>Draft genome of the scarab beetle Oryctes borbonicus.</title>
        <authorList>
            <person name="Meyer J.M."/>
            <person name="Markov G.V."/>
            <person name="Baskaran P."/>
            <person name="Herrmann M."/>
            <person name="Sommer R.J."/>
            <person name="Roedelsperger C."/>
        </authorList>
    </citation>
    <scope>NUCLEOTIDE SEQUENCE [LARGE SCALE GENOMIC DNA]</scope>
    <source>
        <strain evidence="2">OB123</strain>
        <tissue evidence="2">Whole animal</tissue>
    </source>
</reference>